<dbReference type="AlphaFoldDB" id="A0A366H1I0"/>
<dbReference type="Proteomes" id="UP000253426">
    <property type="component" value="Unassembled WGS sequence"/>
</dbReference>
<comment type="caution">
    <text evidence="1">The sequence shown here is derived from an EMBL/GenBank/DDBJ whole genome shotgun (WGS) entry which is preliminary data.</text>
</comment>
<gene>
    <name evidence="1" type="ORF">DES53_1292</name>
</gene>
<evidence type="ECO:0000313" key="1">
    <source>
        <dbReference type="EMBL" id="RBP35072.1"/>
    </source>
</evidence>
<keyword evidence="2" id="KW-1185">Reference proteome</keyword>
<reference evidence="1 2" key="1">
    <citation type="submission" date="2018-06" db="EMBL/GenBank/DDBJ databases">
        <title>Genomic Encyclopedia of Type Strains, Phase IV (KMG-IV): sequencing the most valuable type-strain genomes for metagenomic binning, comparative biology and taxonomic classification.</title>
        <authorList>
            <person name="Goeker M."/>
        </authorList>
    </citation>
    <scope>NUCLEOTIDE SEQUENCE [LARGE SCALE GENOMIC DNA]</scope>
    <source>
        <strain evidence="1 2">DSM 25532</strain>
    </source>
</reference>
<proteinExistence type="predicted"/>
<protein>
    <submittedName>
        <fullName evidence="1">Uncharacterized protein</fullName>
    </submittedName>
</protein>
<organism evidence="1 2">
    <name type="scientific">Roseimicrobium gellanilyticum</name>
    <dbReference type="NCBI Taxonomy" id="748857"/>
    <lineage>
        <taxon>Bacteria</taxon>
        <taxon>Pseudomonadati</taxon>
        <taxon>Verrucomicrobiota</taxon>
        <taxon>Verrucomicrobiia</taxon>
        <taxon>Verrucomicrobiales</taxon>
        <taxon>Verrucomicrobiaceae</taxon>
        <taxon>Roseimicrobium</taxon>
    </lineage>
</organism>
<name>A0A366H1I0_9BACT</name>
<sequence length="75" mass="8232">MVLVNFLKCSLARDGCFCGMSERILRDAAFLCDVARRLFQRPAIVKIGPCEVNGVLSLSFSKLDISHAGGRHAHL</sequence>
<dbReference type="EMBL" id="QNRR01000029">
    <property type="protein sequence ID" value="RBP35072.1"/>
    <property type="molecule type" value="Genomic_DNA"/>
</dbReference>
<accession>A0A366H1I0</accession>
<evidence type="ECO:0000313" key="2">
    <source>
        <dbReference type="Proteomes" id="UP000253426"/>
    </source>
</evidence>